<comment type="caution">
    <text evidence="2">The sequence shown here is derived from an EMBL/GenBank/DDBJ whole genome shotgun (WGS) entry which is preliminary data.</text>
</comment>
<evidence type="ECO:0000313" key="2">
    <source>
        <dbReference type="EMBL" id="NHR04398.1"/>
    </source>
</evidence>
<keyword evidence="1" id="KW-0812">Transmembrane</keyword>
<dbReference type="Proteomes" id="UP001515641">
    <property type="component" value="Unassembled WGS sequence"/>
</dbReference>
<gene>
    <name evidence="2" type="ORF">HA052_04230</name>
</gene>
<organism evidence="2 3">
    <name type="scientific">Chromobacterium fluminis</name>
    <dbReference type="NCBI Taxonomy" id="3044269"/>
    <lineage>
        <taxon>Bacteria</taxon>
        <taxon>Pseudomonadati</taxon>
        <taxon>Pseudomonadota</taxon>
        <taxon>Betaproteobacteria</taxon>
        <taxon>Neisseriales</taxon>
        <taxon>Chromobacteriaceae</taxon>
        <taxon>Chromobacterium</taxon>
    </lineage>
</organism>
<dbReference type="RefSeq" id="WP_166450915.1">
    <property type="nucleotide sequence ID" value="NZ_JAAOMA010000004.1"/>
</dbReference>
<protein>
    <submittedName>
        <fullName evidence="2">Uncharacterized protein</fullName>
    </submittedName>
</protein>
<dbReference type="EMBL" id="JAAOMA010000004">
    <property type="protein sequence ID" value="NHR04398.1"/>
    <property type="molecule type" value="Genomic_DNA"/>
</dbReference>
<keyword evidence="3" id="KW-1185">Reference proteome</keyword>
<feature type="transmembrane region" description="Helical" evidence="1">
    <location>
        <begin position="12"/>
        <end position="38"/>
    </location>
</feature>
<evidence type="ECO:0000313" key="3">
    <source>
        <dbReference type="Proteomes" id="UP001515641"/>
    </source>
</evidence>
<reference evidence="2 3" key="1">
    <citation type="submission" date="2020-03" db="EMBL/GenBank/DDBJ databases">
        <title>Draft genome sequence of environmentally isolated cultures.</title>
        <authorList>
            <person name="Wilson H.S."/>
            <person name="De Leon M.E."/>
        </authorList>
    </citation>
    <scope>NUCLEOTIDE SEQUENCE [LARGE SCALE GENOMIC DNA]</scope>
    <source>
        <strain evidence="2 3">HSC-31F16</strain>
    </source>
</reference>
<sequence>MANVMKRFGELPFFGVGLIAALYAIYAVELVLFIAWLLRVLEIKSVFDRILPFWVSSHLLLALGGSVLAGLGVRKLIIMMVE</sequence>
<feature type="transmembrane region" description="Helical" evidence="1">
    <location>
        <begin position="50"/>
        <end position="73"/>
    </location>
</feature>
<accession>A0ABX0L5R1</accession>
<keyword evidence="1" id="KW-0472">Membrane</keyword>
<evidence type="ECO:0000256" key="1">
    <source>
        <dbReference type="SAM" id="Phobius"/>
    </source>
</evidence>
<name>A0ABX0L5R1_9NEIS</name>
<proteinExistence type="predicted"/>
<keyword evidence="1" id="KW-1133">Transmembrane helix</keyword>